<dbReference type="Gramene" id="Psat02G0309100-T1">
    <property type="protein sequence ID" value="KAI5436834.1"/>
    <property type="gene ID" value="KIW84_023091"/>
</dbReference>
<dbReference type="Proteomes" id="UP001058974">
    <property type="component" value="Chromosome 2"/>
</dbReference>
<protein>
    <submittedName>
        <fullName evidence="1">Uncharacterized protein</fullName>
    </submittedName>
</protein>
<organism evidence="1 2">
    <name type="scientific">Pisum sativum</name>
    <name type="common">Garden pea</name>
    <name type="synonym">Lathyrus oleraceus</name>
    <dbReference type="NCBI Taxonomy" id="3888"/>
    <lineage>
        <taxon>Eukaryota</taxon>
        <taxon>Viridiplantae</taxon>
        <taxon>Streptophyta</taxon>
        <taxon>Embryophyta</taxon>
        <taxon>Tracheophyta</taxon>
        <taxon>Spermatophyta</taxon>
        <taxon>Magnoliopsida</taxon>
        <taxon>eudicotyledons</taxon>
        <taxon>Gunneridae</taxon>
        <taxon>Pentapetalae</taxon>
        <taxon>rosids</taxon>
        <taxon>fabids</taxon>
        <taxon>Fabales</taxon>
        <taxon>Fabaceae</taxon>
        <taxon>Papilionoideae</taxon>
        <taxon>50 kb inversion clade</taxon>
        <taxon>NPAAA clade</taxon>
        <taxon>Hologalegina</taxon>
        <taxon>IRL clade</taxon>
        <taxon>Fabeae</taxon>
        <taxon>Lathyrus</taxon>
    </lineage>
</organism>
<proteinExistence type="predicted"/>
<keyword evidence="2" id="KW-1185">Reference proteome</keyword>
<name>A0A9D4YE56_PEA</name>
<accession>A0A9D4YE56</accession>
<dbReference type="AlphaFoldDB" id="A0A9D4YE56"/>
<gene>
    <name evidence="1" type="ORF">KIW84_023091</name>
</gene>
<evidence type="ECO:0000313" key="2">
    <source>
        <dbReference type="Proteomes" id="UP001058974"/>
    </source>
</evidence>
<dbReference type="EMBL" id="JAMSHJ010000002">
    <property type="protein sequence ID" value="KAI5436834.1"/>
    <property type="molecule type" value="Genomic_DNA"/>
</dbReference>
<evidence type="ECO:0000313" key="1">
    <source>
        <dbReference type="EMBL" id="KAI5436834.1"/>
    </source>
</evidence>
<comment type="caution">
    <text evidence="1">The sequence shown here is derived from an EMBL/GenBank/DDBJ whole genome shotgun (WGS) entry which is preliminary data.</text>
</comment>
<reference evidence="1 2" key="1">
    <citation type="journal article" date="2022" name="Nat. Genet.">
        <title>Improved pea reference genome and pan-genome highlight genomic features and evolutionary characteristics.</title>
        <authorList>
            <person name="Yang T."/>
            <person name="Liu R."/>
            <person name="Luo Y."/>
            <person name="Hu S."/>
            <person name="Wang D."/>
            <person name="Wang C."/>
            <person name="Pandey M.K."/>
            <person name="Ge S."/>
            <person name="Xu Q."/>
            <person name="Li N."/>
            <person name="Li G."/>
            <person name="Huang Y."/>
            <person name="Saxena R.K."/>
            <person name="Ji Y."/>
            <person name="Li M."/>
            <person name="Yan X."/>
            <person name="He Y."/>
            <person name="Liu Y."/>
            <person name="Wang X."/>
            <person name="Xiang C."/>
            <person name="Varshney R.K."/>
            <person name="Ding H."/>
            <person name="Gao S."/>
            <person name="Zong X."/>
        </authorList>
    </citation>
    <scope>NUCLEOTIDE SEQUENCE [LARGE SCALE GENOMIC DNA]</scope>
    <source>
        <strain evidence="1 2">cv. Zhongwan 6</strain>
    </source>
</reference>
<sequence>MNLSYPMKRLAKITRMIKKRSALKIYFGYALTKTTFNYYRGEIRKAKYEALSWIDNIPREKRERACDGGQHWGHMKTNLAEAMDSVLKKTRNLPITALVQSTYYWLGSLFGKRGHK</sequence>